<feature type="transmembrane region" description="Helical" evidence="8">
    <location>
        <begin position="212"/>
        <end position="233"/>
    </location>
</feature>
<dbReference type="PANTHER" id="PTHR21716">
    <property type="entry name" value="TRANSMEMBRANE PROTEIN"/>
    <property type="match status" value="1"/>
</dbReference>
<keyword evidence="3" id="KW-0813">Transport</keyword>
<dbReference type="GO" id="GO:0005886">
    <property type="term" value="C:plasma membrane"/>
    <property type="evidence" value="ECO:0007669"/>
    <property type="project" value="UniProtKB-SubCell"/>
</dbReference>
<comment type="subcellular location">
    <subcellularLocation>
        <location evidence="1">Cell membrane</location>
        <topology evidence="1">Multi-pass membrane protein</topology>
    </subcellularLocation>
</comment>
<evidence type="ECO:0000256" key="5">
    <source>
        <dbReference type="ARBA" id="ARBA00022692"/>
    </source>
</evidence>
<dbReference type="Proteomes" id="UP000218965">
    <property type="component" value="Chromosome"/>
</dbReference>
<dbReference type="KEGG" id="malk:MalAC0309_2022"/>
<keyword evidence="4" id="KW-1003">Cell membrane</keyword>
<keyword evidence="5 8" id="KW-0812">Transmembrane</keyword>
<protein>
    <submittedName>
        <fullName evidence="9">Putative permease, AI-E2 family</fullName>
    </submittedName>
</protein>
<accession>A0A0U4NXC7</accession>
<evidence type="ECO:0000256" key="8">
    <source>
        <dbReference type="SAM" id="Phobius"/>
    </source>
</evidence>
<feature type="transmembrane region" description="Helical" evidence="8">
    <location>
        <begin position="65"/>
        <end position="88"/>
    </location>
</feature>
<proteinExistence type="inferred from homology"/>
<feature type="transmembrane region" description="Helical" evidence="8">
    <location>
        <begin position="275"/>
        <end position="297"/>
    </location>
</feature>
<organism evidence="9 10">
    <name type="scientific">Microcella alkaliphila</name>
    <dbReference type="NCBI Taxonomy" id="279828"/>
    <lineage>
        <taxon>Bacteria</taxon>
        <taxon>Bacillati</taxon>
        <taxon>Actinomycetota</taxon>
        <taxon>Actinomycetes</taxon>
        <taxon>Micrococcales</taxon>
        <taxon>Microbacteriaceae</taxon>
        <taxon>Microcella</taxon>
    </lineage>
</organism>
<dbReference type="Pfam" id="PF01594">
    <property type="entry name" value="AI-2E_transport"/>
    <property type="match status" value="1"/>
</dbReference>
<name>A0A0U4NXC7_9MICO</name>
<keyword evidence="6 8" id="KW-1133">Transmembrane helix</keyword>
<evidence type="ECO:0000313" key="9">
    <source>
        <dbReference type="EMBL" id="BAU32867.1"/>
    </source>
</evidence>
<feature type="transmembrane region" description="Helical" evidence="8">
    <location>
        <begin position="240"/>
        <end position="269"/>
    </location>
</feature>
<dbReference type="PANTHER" id="PTHR21716:SF53">
    <property type="entry name" value="PERMEASE PERM-RELATED"/>
    <property type="match status" value="1"/>
</dbReference>
<keyword evidence="7 8" id="KW-0472">Membrane</keyword>
<evidence type="ECO:0000256" key="3">
    <source>
        <dbReference type="ARBA" id="ARBA00022448"/>
    </source>
</evidence>
<feature type="transmembrane region" description="Helical" evidence="8">
    <location>
        <begin position="12"/>
        <end position="45"/>
    </location>
</feature>
<reference evidence="9 10" key="2">
    <citation type="submission" date="2016-01" db="EMBL/GenBank/DDBJ databases">
        <title>Microcella alkaliphila JAM AC0309 whole genome shotgun sequence.</title>
        <authorList>
            <person name="Kurata A."/>
            <person name="Hirose Y."/>
            <person name="Kishimoto N."/>
            <person name="Kobayashi T."/>
        </authorList>
    </citation>
    <scope>NUCLEOTIDE SEQUENCE [LARGE SCALE GENOMIC DNA]</scope>
    <source>
        <strain evidence="9 10">JAM AC0309</strain>
    </source>
</reference>
<feature type="transmembrane region" description="Helical" evidence="8">
    <location>
        <begin position="150"/>
        <end position="175"/>
    </location>
</feature>
<dbReference type="RefSeq" id="WP_096422337.1">
    <property type="nucleotide sequence ID" value="NZ_AP017315.1"/>
</dbReference>
<sequence length="353" mass="37283">MKIQSAFRVGLLGGLGVLVALVIGGAFVSLATIITYIGAAIFLALGLDPLITWLEKRGWPRWSAIITVLTGVVALFTGLVFALVPVIVEQTDRLITQITRYLQSIESLDEFFDNAQSFIPVEILNVRQSAESALAFLSDPANVAEIGGGVLSVGIGIAAGLFGGLIILILTLFFASSLNSIKAALYRLVPASKREGFIRIAEQVSMAVGRYVVGQVTLALGNGVLSFAFLSIIGAQYPALFAFVAFLFSLVPLVGTITGSTIIVLTQWLVNPESISTVIVAAIYYLIYMQVEAYLLAPNIMRRAVRVPGVVVVIAALSGGTLLGVLGALIAIPVAASVLIIIEQVIVPRQEAA</sequence>
<evidence type="ECO:0000256" key="6">
    <source>
        <dbReference type="ARBA" id="ARBA00022989"/>
    </source>
</evidence>
<evidence type="ECO:0000256" key="7">
    <source>
        <dbReference type="ARBA" id="ARBA00023136"/>
    </source>
</evidence>
<evidence type="ECO:0000256" key="1">
    <source>
        <dbReference type="ARBA" id="ARBA00004651"/>
    </source>
</evidence>
<evidence type="ECO:0000256" key="4">
    <source>
        <dbReference type="ARBA" id="ARBA00022475"/>
    </source>
</evidence>
<dbReference type="EMBL" id="AP017315">
    <property type="protein sequence ID" value="BAU32867.1"/>
    <property type="molecule type" value="Genomic_DNA"/>
</dbReference>
<evidence type="ECO:0000256" key="2">
    <source>
        <dbReference type="ARBA" id="ARBA00009773"/>
    </source>
</evidence>
<evidence type="ECO:0000313" key="10">
    <source>
        <dbReference type="Proteomes" id="UP000218965"/>
    </source>
</evidence>
<dbReference type="OrthoDB" id="4016357at2"/>
<dbReference type="GO" id="GO:0055085">
    <property type="term" value="P:transmembrane transport"/>
    <property type="evidence" value="ECO:0007669"/>
    <property type="project" value="TreeGrafter"/>
</dbReference>
<dbReference type="InterPro" id="IPR002549">
    <property type="entry name" value="AI-2E-like"/>
</dbReference>
<dbReference type="AlphaFoldDB" id="A0A0U4NXC7"/>
<comment type="similarity">
    <text evidence="2">Belongs to the autoinducer-2 exporter (AI-2E) (TC 2.A.86) family.</text>
</comment>
<gene>
    <name evidence="9" type="ORF">MalAC0309_2022</name>
</gene>
<feature type="transmembrane region" description="Helical" evidence="8">
    <location>
        <begin position="309"/>
        <end position="342"/>
    </location>
</feature>
<reference evidence="10" key="1">
    <citation type="submission" date="2015-12" db="EMBL/GenBank/DDBJ databases">
        <authorList>
            <person name="Shamseldin A."/>
            <person name="Moawad H."/>
            <person name="Abd El-Rahim W.M."/>
            <person name="Sadowsky M.J."/>
        </authorList>
    </citation>
    <scope>NUCLEOTIDE SEQUENCE [LARGE SCALE GENOMIC DNA]</scope>
    <source>
        <strain evidence="10">JAM AC0309</strain>
    </source>
</reference>